<organism evidence="2 3">
    <name type="scientific">Neoarthrinium moseri</name>
    <dbReference type="NCBI Taxonomy" id="1658444"/>
    <lineage>
        <taxon>Eukaryota</taxon>
        <taxon>Fungi</taxon>
        <taxon>Dikarya</taxon>
        <taxon>Ascomycota</taxon>
        <taxon>Pezizomycotina</taxon>
        <taxon>Sordariomycetes</taxon>
        <taxon>Xylariomycetidae</taxon>
        <taxon>Amphisphaeriales</taxon>
        <taxon>Apiosporaceae</taxon>
        <taxon>Neoarthrinium</taxon>
    </lineage>
</organism>
<comment type="caution">
    <text evidence="2">The sequence shown here is derived from an EMBL/GenBank/DDBJ whole genome shotgun (WGS) entry which is preliminary data.</text>
</comment>
<dbReference type="AlphaFoldDB" id="A0A9P9WYE9"/>
<accession>A0A9P9WYE9</accession>
<sequence>MDAITDKYICSFWRDSIRVLSPLAANSRWTAPKLAAYKLDDDTIGFFGLKIKFHRTIRVRDNEYTSQPPPDLGTFPLYKARDYPNTLPDEFSKGGALLPMHQKEAMWMSFTANMPFMIKVYAGGVNVVSGEHRAEDLDTTVRRLKLHLGGQNIQDYVVAAKQLWLDRFATSPAVVKQLVTMPIGTDYSVETQLTGHDTGGGLQIEVTPIKMPTPFGDFKVFINCLTGNRMTIPCSPNDSVLQIMNAIYVLQKLPISHQSLIYGGRYMQRDRTLADYNVDGFDSILQLIPRPLGDRTLMQEANQMGHTSGGETKQVICKDTLGPDQWDRDATMAIPVHILNSQGFHRVTSRAPPPCPITASDCAKAGLPCFKMPEETIDISGNFNDVKSVNEIEQEQDITGEPKPAVTPNLVRTGEYGYAIDIAGKVHDCDGLINPAGPFRKFRSLNDLYQELRGLKLEDVKPEPSGHGSVEDE</sequence>
<name>A0A9P9WYE9_9PEZI</name>
<evidence type="ECO:0000313" key="3">
    <source>
        <dbReference type="Proteomes" id="UP000829685"/>
    </source>
</evidence>
<dbReference type="PROSITE" id="PS50053">
    <property type="entry name" value="UBIQUITIN_2"/>
    <property type="match status" value="1"/>
</dbReference>
<dbReference type="Gene3D" id="3.10.20.90">
    <property type="entry name" value="Phosphatidylinositol 3-kinase Catalytic Subunit, Chain A, domain 1"/>
    <property type="match status" value="1"/>
</dbReference>
<protein>
    <recommendedName>
        <fullName evidence="1">Ubiquitin-like domain-containing protein</fullName>
    </recommendedName>
</protein>
<dbReference type="SUPFAM" id="SSF54236">
    <property type="entry name" value="Ubiquitin-like"/>
    <property type="match status" value="1"/>
</dbReference>
<proteinExistence type="predicted"/>
<dbReference type="SMART" id="SM00213">
    <property type="entry name" value="UBQ"/>
    <property type="match status" value="1"/>
</dbReference>
<keyword evidence="3" id="KW-1185">Reference proteome</keyword>
<reference evidence="2" key="1">
    <citation type="submission" date="2021-03" db="EMBL/GenBank/DDBJ databases">
        <title>Revisited historic fungal species revealed as producer of novel bioactive compounds through whole genome sequencing and comparative genomics.</title>
        <authorList>
            <person name="Vignolle G.A."/>
            <person name="Hochenegger N."/>
            <person name="Mach R.L."/>
            <person name="Mach-Aigner A.R."/>
            <person name="Javad Rahimi M."/>
            <person name="Salim K.A."/>
            <person name="Chan C.M."/>
            <person name="Lim L.B.L."/>
            <person name="Cai F."/>
            <person name="Druzhinina I.S."/>
            <person name="U'Ren J.M."/>
            <person name="Derntl C."/>
        </authorList>
    </citation>
    <scope>NUCLEOTIDE SEQUENCE</scope>
    <source>
        <strain evidence="2">TUCIM 5799</strain>
    </source>
</reference>
<evidence type="ECO:0000259" key="1">
    <source>
        <dbReference type="PROSITE" id="PS50053"/>
    </source>
</evidence>
<dbReference type="InterPro" id="IPR000626">
    <property type="entry name" value="Ubiquitin-like_dom"/>
</dbReference>
<dbReference type="InterPro" id="IPR029071">
    <property type="entry name" value="Ubiquitin-like_domsf"/>
</dbReference>
<gene>
    <name evidence="2" type="ORF">JX265_000430</name>
</gene>
<dbReference type="CDD" id="cd17039">
    <property type="entry name" value="Ubl_ubiquitin_like"/>
    <property type="match status" value="1"/>
</dbReference>
<feature type="domain" description="Ubiquitin-like" evidence="1">
    <location>
        <begin position="218"/>
        <end position="293"/>
    </location>
</feature>
<dbReference type="EMBL" id="JAFIMR010000001">
    <property type="protein sequence ID" value="KAI1881604.1"/>
    <property type="molecule type" value="Genomic_DNA"/>
</dbReference>
<dbReference type="Pfam" id="PF00240">
    <property type="entry name" value="ubiquitin"/>
    <property type="match status" value="1"/>
</dbReference>
<evidence type="ECO:0000313" key="2">
    <source>
        <dbReference type="EMBL" id="KAI1881604.1"/>
    </source>
</evidence>
<dbReference type="Proteomes" id="UP000829685">
    <property type="component" value="Unassembled WGS sequence"/>
</dbReference>